<keyword evidence="2" id="KW-1185">Reference proteome</keyword>
<gene>
    <name evidence="1" type="ORF">ALC57_10367</name>
</gene>
<sequence length="115" mass="12451">MGKRTVDRRANSSLFQDGRVNHGKSIRESLVGLDRKKVKRGRREESHGVLVVDRPESRGGGFASGWDPPLRASLPDSFSPSIRESSPVLSLARFPVSCLTIASPKAKSVKLIGVG</sequence>
<evidence type="ECO:0000313" key="1">
    <source>
        <dbReference type="EMBL" id="KYN17391.1"/>
    </source>
</evidence>
<proteinExistence type="predicted"/>
<dbReference type="AlphaFoldDB" id="A0A195DX29"/>
<dbReference type="EMBL" id="KQ980167">
    <property type="protein sequence ID" value="KYN17391.1"/>
    <property type="molecule type" value="Genomic_DNA"/>
</dbReference>
<protein>
    <submittedName>
        <fullName evidence="1">Uncharacterized protein</fullName>
    </submittedName>
</protein>
<reference evidence="1 2" key="1">
    <citation type="submission" date="2015-09" db="EMBL/GenBank/DDBJ databases">
        <title>Trachymyrmex cornetzi WGS genome.</title>
        <authorList>
            <person name="Nygaard S."/>
            <person name="Hu H."/>
            <person name="Boomsma J."/>
            <person name="Zhang G."/>
        </authorList>
    </citation>
    <scope>NUCLEOTIDE SEQUENCE [LARGE SCALE GENOMIC DNA]</scope>
    <source>
        <strain evidence="1">Tcor2-1</strain>
        <tissue evidence="1">Whole body</tissue>
    </source>
</reference>
<dbReference type="Proteomes" id="UP000078492">
    <property type="component" value="Unassembled WGS sequence"/>
</dbReference>
<evidence type="ECO:0000313" key="2">
    <source>
        <dbReference type="Proteomes" id="UP000078492"/>
    </source>
</evidence>
<name>A0A195DX29_9HYME</name>
<organism evidence="1 2">
    <name type="scientific">Trachymyrmex cornetzi</name>
    <dbReference type="NCBI Taxonomy" id="471704"/>
    <lineage>
        <taxon>Eukaryota</taxon>
        <taxon>Metazoa</taxon>
        <taxon>Ecdysozoa</taxon>
        <taxon>Arthropoda</taxon>
        <taxon>Hexapoda</taxon>
        <taxon>Insecta</taxon>
        <taxon>Pterygota</taxon>
        <taxon>Neoptera</taxon>
        <taxon>Endopterygota</taxon>
        <taxon>Hymenoptera</taxon>
        <taxon>Apocrita</taxon>
        <taxon>Aculeata</taxon>
        <taxon>Formicoidea</taxon>
        <taxon>Formicidae</taxon>
        <taxon>Myrmicinae</taxon>
        <taxon>Trachymyrmex</taxon>
    </lineage>
</organism>
<accession>A0A195DX29</accession>